<evidence type="ECO:0000256" key="2">
    <source>
        <dbReference type="ARBA" id="ARBA00054402"/>
    </source>
</evidence>
<dbReference type="Proteomes" id="UP001501940">
    <property type="component" value="Chromosome 2"/>
</dbReference>
<dbReference type="PANTHER" id="PTHR11232:SF76">
    <property type="entry name" value="CARBOXYL-TERMINAL PDZ LIGAND OF NEURONAL NITRIC OXIDE SYNTHASE PROTEIN"/>
    <property type="match status" value="1"/>
</dbReference>
<reference evidence="8 9" key="1">
    <citation type="submission" date="2022-01" db="EMBL/GenBank/DDBJ databases">
        <title>A chromosome-scale genome assembly of the false clownfish, Amphiprion ocellaris.</title>
        <authorList>
            <person name="Ryu T."/>
        </authorList>
    </citation>
    <scope>NUCLEOTIDE SEQUENCE [LARGE SCALE GENOMIC DNA]</scope>
</reference>
<dbReference type="OMA" id="EWPGARD"/>
<dbReference type="CTD" id="553539"/>
<dbReference type="GO" id="GO:0050998">
    <property type="term" value="F:nitric-oxide synthase binding"/>
    <property type="evidence" value="ECO:0007669"/>
    <property type="project" value="TreeGrafter"/>
</dbReference>
<feature type="region of interest" description="Disordered" evidence="6">
    <location>
        <begin position="731"/>
        <end position="757"/>
    </location>
</feature>
<feature type="domain" description="PID" evidence="7">
    <location>
        <begin position="29"/>
        <end position="165"/>
    </location>
</feature>
<dbReference type="PANTHER" id="PTHR11232">
    <property type="entry name" value="PHOSPHOTYROSINE INTERACTION DOMAIN-CONTAINING FAMILY MEMBER"/>
    <property type="match status" value="1"/>
</dbReference>
<dbReference type="Gene3D" id="2.30.29.30">
    <property type="entry name" value="Pleckstrin-homology domain (PH domain)/Phosphotyrosine-binding domain (PTB)"/>
    <property type="match status" value="1"/>
</dbReference>
<dbReference type="InterPro" id="IPR006020">
    <property type="entry name" value="PTB/PI_dom"/>
</dbReference>
<dbReference type="SMART" id="SM00462">
    <property type="entry name" value="PTB"/>
    <property type="match status" value="1"/>
</dbReference>
<feature type="compositionally biased region" description="Basic and acidic residues" evidence="6">
    <location>
        <begin position="603"/>
        <end position="624"/>
    </location>
</feature>
<dbReference type="STRING" id="80972.ENSAOCP00000004124"/>
<feature type="compositionally biased region" description="Polar residues" evidence="6">
    <location>
        <begin position="410"/>
        <end position="429"/>
    </location>
</feature>
<dbReference type="InterPro" id="IPR027851">
    <property type="entry name" value="DUF4628"/>
</dbReference>
<dbReference type="Pfam" id="PF15429">
    <property type="entry name" value="DUF4628"/>
    <property type="match status" value="1"/>
</dbReference>
<dbReference type="RefSeq" id="XP_054872607.1">
    <property type="nucleotide sequence ID" value="XM_055016632.1"/>
</dbReference>
<feature type="compositionally biased region" description="Acidic residues" evidence="6">
    <location>
        <begin position="652"/>
        <end position="663"/>
    </location>
</feature>
<accession>A0A3Q1ATJ8</accession>
<reference evidence="8" key="3">
    <citation type="submission" date="2025-09" db="UniProtKB">
        <authorList>
            <consortium name="Ensembl"/>
        </authorList>
    </citation>
    <scope>IDENTIFICATION</scope>
</reference>
<dbReference type="InterPro" id="IPR011993">
    <property type="entry name" value="PH-like_dom_sf"/>
</dbReference>
<keyword evidence="9" id="KW-1185">Reference proteome</keyword>
<comment type="function">
    <text evidence="2">Adapter protein involved in neuronal nitric-oxide (NO) synthesis regulation via its association with nNOS/NOS1. The complex formed with NOS1 and synapsins is necessary for specific NO and synapsin functions at a presynaptic level. Mediates an indirect interaction between NOS1 and RASD1 leading to enhance the ability of NOS1 to activate RASD1. Competes with DLG4 for interaction with NOS1, possibly affecting NOS1 activity by regulating the interaction between NOS1 and DLG4. In kidney podocytes, plays a role in podosomes and filopodia formation through CDC42 activation.</text>
</comment>
<dbReference type="SUPFAM" id="SSF50729">
    <property type="entry name" value="PH domain-like"/>
    <property type="match status" value="1"/>
</dbReference>
<dbReference type="GeneTree" id="ENSGT00510000046975"/>
<protein>
    <recommendedName>
        <fullName evidence="3">Carboxyl-terminal PDZ ligand of neuronal nitric oxide synthase protein</fullName>
    </recommendedName>
    <alternativeName>
        <fullName evidence="5">C-terminal PDZ ligand of neuronal nitric oxide synthase protein</fullName>
    </alternativeName>
    <alternativeName>
        <fullName evidence="4">Nitric oxide synthase 1 adaptor protein</fullName>
    </alternativeName>
</protein>
<feature type="compositionally biased region" description="Polar residues" evidence="6">
    <location>
        <begin position="438"/>
        <end position="485"/>
    </location>
</feature>
<sequence>MPGKTKYNLVDDGHDLRIPLHNEEAFQHGINFEAKYIGSLDVARPSSRVEIVAAMRRIRYEFKVKNIKKKKVNIVVSVDGVKVNLRKKKKKKEWTWDESKMMVMQDPIYRIFYVSHDSQDLKIFSYIARDGQSNVFRCNVFKSKKKSQAMRIVRTVGQAFEVCHKLSLQHTQQNADGQEDCHSEKNGNDSIAGVRAYPPVCVCTFLGSARELTGTEKTPTVAEETDIDAEEMNQVTAAEELNLNRGVTDLDATAKTPDLNHAENKASEEASLLLSSPRMLLPASGTLPPGAPLSVHHQIQLLQQQLQQQQQQTQVAVAQVHLLKDQLSAEATARLEAQARVHQLLLQNKDLLQHISLLVKQIQELETKMSGPNSMGSQDSLLEITFRSTVPPVICDPTTPKPEVSALNLTTLGTSDGTSNAFSSSNGTLGSPLVDQSMFENSVAQRQSPQTSRPGQPSTRRPTASANSNLGSGCVDSPSSGGQQRLKNAINLGKAVGAKVNDLLRRKDPSHLGDIGVTEVNKNVGAVWSCMDQLSQTAANSHISSFDSFPRLDPPPPSGKKRLPRALKTTQDMMISSDPVVSSPDAADSSSFLSSPDKTPLIAKEEMKNDEEKQQGEKEGERSTDIPQSLGPAEKRDDSETAGTNGKVDTVIGEEEEDAEDGSTEGGVEEHGHQLQLSVPDLINKDPPLESRAKTCDVWQKAPGPDSRLASTPCSGKTACRISLGEEVLLGNGAPCGKGSAVSAEDTEPHPDLLSFE</sequence>
<keyword evidence="1" id="KW-0175">Coiled coil</keyword>
<organism evidence="8 9">
    <name type="scientific">Amphiprion ocellaris</name>
    <name type="common">Clown anemonefish</name>
    <dbReference type="NCBI Taxonomy" id="80972"/>
    <lineage>
        <taxon>Eukaryota</taxon>
        <taxon>Metazoa</taxon>
        <taxon>Chordata</taxon>
        <taxon>Craniata</taxon>
        <taxon>Vertebrata</taxon>
        <taxon>Euteleostomi</taxon>
        <taxon>Actinopterygii</taxon>
        <taxon>Neopterygii</taxon>
        <taxon>Teleostei</taxon>
        <taxon>Neoteleostei</taxon>
        <taxon>Acanthomorphata</taxon>
        <taxon>Ovalentaria</taxon>
        <taxon>Pomacentridae</taxon>
        <taxon>Amphiprion</taxon>
    </lineage>
</organism>
<dbReference type="Pfam" id="PF00640">
    <property type="entry name" value="PID"/>
    <property type="match status" value="1"/>
</dbReference>
<dbReference type="GeneID" id="111581181"/>
<feature type="region of interest" description="Disordered" evidence="6">
    <location>
        <begin position="410"/>
        <end position="485"/>
    </location>
</feature>
<dbReference type="InterPro" id="IPR051133">
    <property type="entry name" value="Adapter_Engulfment-Domain"/>
</dbReference>
<dbReference type="AlphaFoldDB" id="A0A3Q1ATJ8"/>
<name>A0A3Q1ATJ8_AMPOC</name>
<dbReference type="FunFam" id="2.30.29.30:FF:000124">
    <property type="entry name" value="carboxyl-terminal PDZ ligand of neuronal nitric oxide synthase protein-like"/>
    <property type="match status" value="1"/>
</dbReference>
<evidence type="ECO:0000256" key="3">
    <source>
        <dbReference type="ARBA" id="ARBA00067706"/>
    </source>
</evidence>
<dbReference type="Ensembl" id="ENSAOCT00000008640.2">
    <property type="protein sequence ID" value="ENSAOCP00000004124.2"/>
    <property type="gene ID" value="ENSAOCG00000007466.2"/>
</dbReference>
<evidence type="ECO:0000313" key="9">
    <source>
        <dbReference type="Proteomes" id="UP001501940"/>
    </source>
</evidence>
<evidence type="ECO:0000256" key="6">
    <source>
        <dbReference type="SAM" id="MobiDB-lite"/>
    </source>
</evidence>
<dbReference type="PROSITE" id="PS01179">
    <property type="entry name" value="PID"/>
    <property type="match status" value="1"/>
</dbReference>
<dbReference type="CDD" id="cd01270">
    <property type="entry name" value="PTB_CAPON-like"/>
    <property type="match status" value="1"/>
</dbReference>
<evidence type="ECO:0000256" key="5">
    <source>
        <dbReference type="ARBA" id="ARBA00075107"/>
    </source>
</evidence>
<feature type="compositionally biased region" description="Low complexity" evidence="6">
    <location>
        <begin position="576"/>
        <end position="597"/>
    </location>
</feature>
<evidence type="ECO:0000259" key="7">
    <source>
        <dbReference type="PROSITE" id="PS01179"/>
    </source>
</evidence>
<evidence type="ECO:0000256" key="1">
    <source>
        <dbReference type="ARBA" id="ARBA00023054"/>
    </source>
</evidence>
<reference evidence="8" key="2">
    <citation type="submission" date="2025-08" db="UniProtKB">
        <authorList>
            <consortium name="Ensembl"/>
        </authorList>
    </citation>
    <scope>IDENTIFICATION</scope>
</reference>
<evidence type="ECO:0000256" key="4">
    <source>
        <dbReference type="ARBA" id="ARBA00075003"/>
    </source>
</evidence>
<proteinExistence type="predicted"/>
<feature type="region of interest" description="Disordered" evidence="6">
    <location>
        <begin position="573"/>
        <end position="689"/>
    </location>
</feature>
<evidence type="ECO:0000313" key="8">
    <source>
        <dbReference type="Ensembl" id="ENSAOCP00000004124.2"/>
    </source>
</evidence>